<protein>
    <submittedName>
        <fullName evidence="1">Uncharacterized protein</fullName>
    </submittedName>
</protein>
<sequence>MTAEVKYFIKNHKKSAHLLFGCALFLAKPALKGLISQTD</sequence>
<comment type="caution">
    <text evidence="1">The sequence shown here is derived from an EMBL/GenBank/DDBJ whole genome shotgun (WGS) entry which is preliminary data.</text>
</comment>
<dbReference type="AlphaFoldDB" id="A0A0D2JDW4"/>
<organism evidence="1 2">
    <name type="scientific">Dethiosulfatarculus sandiegensis</name>
    <dbReference type="NCBI Taxonomy" id="1429043"/>
    <lineage>
        <taxon>Bacteria</taxon>
        <taxon>Pseudomonadati</taxon>
        <taxon>Thermodesulfobacteriota</taxon>
        <taxon>Desulfarculia</taxon>
        <taxon>Desulfarculales</taxon>
        <taxon>Desulfarculaceae</taxon>
        <taxon>Dethiosulfatarculus</taxon>
    </lineage>
</organism>
<name>A0A0D2JDW4_9BACT</name>
<reference evidence="1 2" key="1">
    <citation type="submission" date="2013-11" db="EMBL/GenBank/DDBJ databases">
        <title>Metagenomic analysis of a methanogenic consortium involved in long chain n-alkane degradation.</title>
        <authorList>
            <person name="Davidova I.A."/>
            <person name="Callaghan A.V."/>
            <person name="Wawrik B."/>
            <person name="Pruitt S."/>
            <person name="Marks C."/>
            <person name="Duncan K.E."/>
            <person name="Suflita J.M."/>
        </authorList>
    </citation>
    <scope>NUCLEOTIDE SEQUENCE [LARGE SCALE GENOMIC DNA]</scope>
    <source>
        <strain evidence="1 2">SPR</strain>
    </source>
</reference>
<proteinExistence type="predicted"/>
<evidence type="ECO:0000313" key="1">
    <source>
        <dbReference type="EMBL" id="KIX13856.1"/>
    </source>
</evidence>
<evidence type="ECO:0000313" key="2">
    <source>
        <dbReference type="Proteomes" id="UP000032233"/>
    </source>
</evidence>
<keyword evidence="2" id="KW-1185">Reference proteome</keyword>
<accession>A0A0D2JDW4</accession>
<dbReference type="EMBL" id="AZAC01000014">
    <property type="protein sequence ID" value="KIX13856.1"/>
    <property type="molecule type" value="Genomic_DNA"/>
</dbReference>
<dbReference type="Proteomes" id="UP000032233">
    <property type="component" value="Unassembled WGS sequence"/>
</dbReference>
<gene>
    <name evidence="1" type="ORF">X474_11360</name>
</gene>
<dbReference type="InParanoid" id="A0A0D2JDW4"/>